<protein>
    <submittedName>
        <fullName evidence="10">Prepilin peptidase</fullName>
    </submittedName>
</protein>
<evidence type="ECO:0000313" key="11">
    <source>
        <dbReference type="Proteomes" id="UP001205609"/>
    </source>
</evidence>
<comment type="similarity">
    <text evidence="2">Belongs to the peptidase A24 family.</text>
</comment>
<evidence type="ECO:0000256" key="5">
    <source>
        <dbReference type="ARBA" id="ARBA00022989"/>
    </source>
</evidence>
<feature type="transmembrane region" description="Helical" evidence="7">
    <location>
        <begin position="92"/>
        <end position="112"/>
    </location>
</feature>
<dbReference type="InterPro" id="IPR010627">
    <property type="entry name" value="Prepilin_pept_A24_N"/>
</dbReference>
<dbReference type="RefSeq" id="WP_259198200.1">
    <property type="nucleotide sequence ID" value="NZ_JANUXY010000001.1"/>
</dbReference>
<dbReference type="Pfam" id="PF01478">
    <property type="entry name" value="Peptidase_A24"/>
    <property type="match status" value="1"/>
</dbReference>
<evidence type="ECO:0000256" key="2">
    <source>
        <dbReference type="ARBA" id="ARBA00005801"/>
    </source>
</evidence>
<dbReference type="InterPro" id="IPR050882">
    <property type="entry name" value="Prepilin_peptidase/N-MTase"/>
</dbReference>
<evidence type="ECO:0000256" key="7">
    <source>
        <dbReference type="SAM" id="Phobius"/>
    </source>
</evidence>
<dbReference type="Gene3D" id="1.20.120.1220">
    <property type="match status" value="1"/>
</dbReference>
<dbReference type="PANTHER" id="PTHR30487">
    <property type="entry name" value="TYPE 4 PREPILIN-LIKE PROTEINS LEADER PEPTIDE-PROCESSING ENZYME"/>
    <property type="match status" value="1"/>
</dbReference>
<feature type="transmembrane region" description="Helical" evidence="7">
    <location>
        <begin position="169"/>
        <end position="190"/>
    </location>
</feature>
<sequence length="239" mass="27340">MIVLIIFLIGSALMSFLMHVASAQRLSCDLLYRRSRCQACLHTLAFKDLIPIVSYVKLKGCCRYCKAPIPRNLLIAEVFGGFIAITPVYMTLYLQTTTFYLIAFILLCLAFIDIQRLIILHRFLFILLVVSFFLYTPSMFSASQLYFFIMLFILSCCLHRVIGVGDFKLLMVLSLILPTRFIIFMFWLTFPLCLLFLPVLYTCGVLKLPFIPLVPAIAASFYCVSLWYPTLINLMGGLL</sequence>
<dbReference type="InterPro" id="IPR000045">
    <property type="entry name" value="Prepilin_IV_endopep_pep"/>
</dbReference>
<feature type="domain" description="Prepilin type IV endopeptidase peptidase" evidence="8">
    <location>
        <begin position="101"/>
        <end position="196"/>
    </location>
</feature>
<proteinExistence type="inferred from homology"/>
<feature type="transmembrane region" description="Helical" evidence="7">
    <location>
        <begin position="144"/>
        <end position="162"/>
    </location>
</feature>
<dbReference type="EMBL" id="JANUXY010000001">
    <property type="protein sequence ID" value="MCS4485645.1"/>
    <property type="molecule type" value="Genomic_DNA"/>
</dbReference>
<evidence type="ECO:0000259" key="9">
    <source>
        <dbReference type="Pfam" id="PF06750"/>
    </source>
</evidence>
<keyword evidence="3" id="KW-1003">Cell membrane</keyword>
<dbReference type="Proteomes" id="UP001205609">
    <property type="component" value="Unassembled WGS sequence"/>
</dbReference>
<organism evidence="10 11">
    <name type="scientific">Staphylococcus americanisciuri</name>
    <dbReference type="NCBI Taxonomy" id="2973940"/>
    <lineage>
        <taxon>Bacteria</taxon>
        <taxon>Bacillati</taxon>
        <taxon>Bacillota</taxon>
        <taxon>Bacilli</taxon>
        <taxon>Bacillales</taxon>
        <taxon>Staphylococcaceae</taxon>
        <taxon>Staphylococcus</taxon>
    </lineage>
</organism>
<gene>
    <name evidence="10" type="ORF">NXS11_01915</name>
</gene>
<evidence type="ECO:0000313" key="10">
    <source>
        <dbReference type="EMBL" id="MCS4485645.1"/>
    </source>
</evidence>
<evidence type="ECO:0000259" key="8">
    <source>
        <dbReference type="Pfam" id="PF01478"/>
    </source>
</evidence>
<accession>A0ABT2EZK7</accession>
<evidence type="ECO:0000256" key="6">
    <source>
        <dbReference type="ARBA" id="ARBA00023136"/>
    </source>
</evidence>
<feature type="transmembrane region" description="Helical" evidence="7">
    <location>
        <begin position="119"/>
        <end position="138"/>
    </location>
</feature>
<reference evidence="10 11" key="1">
    <citation type="journal article" date="2023" name="Int. J. Syst. Evol. Microbiol.">
        <title>Streptococcus sciuri sp. nov., Staphylococcus marylandisciuri sp. nov. and Staphylococcus americanisciuri sp. nov., isolated from faeces of eastern grey squirrel (Sciurus carolinensis).</title>
        <authorList>
            <person name="Volokhov D.V."/>
            <person name="Zagorodnyaya T.A."/>
            <person name="Furtak V.A."/>
            <person name="Nattanmai G."/>
            <person name="Randall L."/>
            <person name="Jose S."/>
            <person name="Gao Y."/>
            <person name="Eisenberg T."/>
            <person name="Delmonte P."/>
            <person name="Blom J."/>
            <person name="Mitchell K.K."/>
        </authorList>
    </citation>
    <scope>NUCLEOTIDE SEQUENCE [LARGE SCALE GENOMIC DNA]</scope>
    <source>
        <strain evidence="10 11">GRT3</strain>
    </source>
</reference>
<comment type="caution">
    <text evidence="10">The sequence shown here is derived from an EMBL/GenBank/DDBJ whole genome shotgun (WGS) entry which is preliminary data.</text>
</comment>
<name>A0ABT2EZK7_9STAP</name>
<evidence type="ECO:0000256" key="4">
    <source>
        <dbReference type="ARBA" id="ARBA00022692"/>
    </source>
</evidence>
<comment type="subcellular location">
    <subcellularLocation>
        <location evidence="1">Cell membrane</location>
        <topology evidence="1">Multi-pass membrane protein</topology>
    </subcellularLocation>
</comment>
<keyword evidence="11" id="KW-1185">Reference proteome</keyword>
<keyword evidence="6 7" id="KW-0472">Membrane</keyword>
<keyword evidence="5 7" id="KW-1133">Transmembrane helix</keyword>
<feature type="transmembrane region" description="Helical" evidence="7">
    <location>
        <begin position="210"/>
        <end position="228"/>
    </location>
</feature>
<feature type="domain" description="Prepilin peptidase A24 N-terminal" evidence="9">
    <location>
        <begin position="8"/>
        <end position="86"/>
    </location>
</feature>
<dbReference type="PANTHER" id="PTHR30487:SF0">
    <property type="entry name" value="PREPILIN LEADER PEPTIDASE_N-METHYLTRANSFERASE-RELATED"/>
    <property type="match status" value="1"/>
</dbReference>
<evidence type="ECO:0000256" key="3">
    <source>
        <dbReference type="ARBA" id="ARBA00022475"/>
    </source>
</evidence>
<keyword evidence="4 7" id="KW-0812">Transmembrane</keyword>
<dbReference type="Pfam" id="PF06750">
    <property type="entry name" value="A24_N_bact"/>
    <property type="match status" value="1"/>
</dbReference>
<evidence type="ECO:0000256" key="1">
    <source>
        <dbReference type="ARBA" id="ARBA00004651"/>
    </source>
</evidence>